<dbReference type="CDD" id="cd09620">
    <property type="entry name" value="CBM9_like_3"/>
    <property type="match status" value="1"/>
</dbReference>
<evidence type="ECO:0000313" key="3">
    <source>
        <dbReference type="Proteomes" id="UP000316921"/>
    </source>
</evidence>
<keyword evidence="3" id="KW-1185">Reference proteome</keyword>
<organism evidence="2 3">
    <name type="scientific">Engelhardtia mirabilis</name>
    <dbReference type="NCBI Taxonomy" id="2528011"/>
    <lineage>
        <taxon>Bacteria</taxon>
        <taxon>Pseudomonadati</taxon>
        <taxon>Planctomycetota</taxon>
        <taxon>Planctomycetia</taxon>
        <taxon>Planctomycetia incertae sedis</taxon>
        <taxon>Engelhardtia</taxon>
    </lineage>
</organism>
<dbReference type="InterPro" id="IPR010502">
    <property type="entry name" value="Carb-bd_dom_fam9"/>
</dbReference>
<dbReference type="GO" id="GO:0016052">
    <property type="term" value="P:carbohydrate catabolic process"/>
    <property type="evidence" value="ECO:0007669"/>
    <property type="project" value="InterPro"/>
</dbReference>
<feature type="domain" description="Carbohydrate-binding" evidence="1">
    <location>
        <begin position="41"/>
        <end position="195"/>
    </location>
</feature>
<dbReference type="KEGG" id="pbap:Pla133_19080"/>
<dbReference type="Gene3D" id="2.60.40.1190">
    <property type="match status" value="1"/>
</dbReference>
<evidence type="ECO:0000313" key="2">
    <source>
        <dbReference type="EMBL" id="QDU66832.1"/>
    </source>
</evidence>
<sequence>MHPSDLDPEDETDLAPYERELPRRQVRRRYTAKRAAETFEIDGDLTKKAWAAAEWTEDFVDIEGPLKPEPRHRTRAKLLWDAQHLYIAAELVEPHLWATLTERDAVIFHDNDFEVFLNPSCDGLNYYELEVNALGTVWDLVLRKPYRMGGPADSEWRIEGLRTAVQLDGTLNDPTDTDRGWTVEIAIPFAALGIHTETPAAPEVGDRWLLNFSRVQWDLEVHEGAYRKVPKTPEHNWVWSPQGMVDMHLPLRWGWLHFAE</sequence>
<protein>
    <recommendedName>
        <fullName evidence="1">Carbohydrate-binding domain-containing protein</fullName>
    </recommendedName>
</protein>
<reference evidence="2 3" key="1">
    <citation type="submission" date="2019-02" db="EMBL/GenBank/DDBJ databases">
        <title>Deep-cultivation of Planctomycetes and their phenomic and genomic characterization uncovers novel biology.</title>
        <authorList>
            <person name="Wiegand S."/>
            <person name="Jogler M."/>
            <person name="Boedeker C."/>
            <person name="Pinto D."/>
            <person name="Vollmers J."/>
            <person name="Rivas-Marin E."/>
            <person name="Kohn T."/>
            <person name="Peeters S.H."/>
            <person name="Heuer A."/>
            <person name="Rast P."/>
            <person name="Oberbeckmann S."/>
            <person name="Bunk B."/>
            <person name="Jeske O."/>
            <person name="Meyerdierks A."/>
            <person name="Storesund J.E."/>
            <person name="Kallscheuer N."/>
            <person name="Luecker S."/>
            <person name="Lage O.M."/>
            <person name="Pohl T."/>
            <person name="Merkel B.J."/>
            <person name="Hornburger P."/>
            <person name="Mueller R.-W."/>
            <person name="Bruemmer F."/>
            <person name="Labrenz M."/>
            <person name="Spormann A.M."/>
            <person name="Op den Camp H."/>
            <person name="Overmann J."/>
            <person name="Amann R."/>
            <person name="Jetten M.S.M."/>
            <person name="Mascher T."/>
            <person name="Medema M.H."/>
            <person name="Devos D.P."/>
            <person name="Kaster A.-K."/>
            <person name="Ovreas L."/>
            <person name="Rohde M."/>
            <person name="Galperin M.Y."/>
            <person name="Jogler C."/>
        </authorList>
    </citation>
    <scope>NUCLEOTIDE SEQUENCE [LARGE SCALE GENOMIC DNA]</scope>
    <source>
        <strain evidence="2 3">Pla133</strain>
    </source>
</reference>
<dbReference type="GO" id="GO:0030246">
    <property type="term" value="F:carbohydrate binding"/>
    <property type="evidence" value="ECO:0007669"/>
    <property type="project" value="InterPro"/>
</dbReference>
<dbReference type="AlphaFoldDB" id="A0A518BIN6"/>
<dbReference type="Proteomes" id="UP000316921">
    <property type="component" value="Chromosome"/>
</dbReference>
<accession>A0A518BIN6</accession>
<dbReference type="SUPFAM" id="SSF49344">
    <property type="entry name" value="CBD9-like"/>
    <property type="match status" value="1"/>
</dbReference>
<name>A0A518BIN6_9BACT</name>
<dbReference type="PANTHER" id="PTHR35532:SF5">
    <property type="entry name" value="CARBOHYDRATE-BINDING DOMAIN-CONTAINING PROTEIN"/>
    <property type="match status" value="1"/>
</dbReference>
<gene>
    <name evidence="2" type="ORF">Pla133_19080</name>
</gene>
<evidence type="ECO:0000259" key="1">
    <source>
        <dbReference type="Pfam" id="PF06452"/>
    </source>
</evidence>
<dbReference type="GO" id="GO:0004553">
    <property type="term" value="F:hydrolase activity, hydrolyzing O-glycosyl compounds"/>
    <property type="evidence" value="ECO:0007669"/>
    <property type="project" value="InterPro"/>
</dbReference>
<dbReference type="RefSeq" id="WP_145064635.1">
    <property type="nucleotide sequence ID" value="NZ_CP036287.1"/>
</dbReference>
<dbReference type="Pfam" id="PF06452">
    <property type="entry name" value="CBM9_1"/>
    <property type="match status" value="1"/>
</dbReference>
<proteinExistence type="predicted"/>
<dbReference type="PANTHER" id="PTHR35532">
    <property type="entry name" value="SIMILAR TO POLYHYDROXYALKANOATE DEPOLYMERASE"/>
    <property type="match status" value="1"/>
</dbReference>
<dbReference type="EMBL" id="CP036287">
    <property type="protein sequence ID" value="QDU66832.1"/>
    <property type="molecule type" value="Genomic_DNA"/>
</dbReference>